<dbReference type="Proteomes" id="UP001220324">
    <property type="component" value="Unassembled WGS sequence"/>
</dbReference>
<dbReference type="PANTHER" id="PTHR47171:SF5">
    <property type="entry name" value="ZN(II)2CYS6 TRANSCRIPTION FACTOR (EUROFUNG)"/>
    <property type="match status" value="1"/>
</dbReference>
<reference evidence="8 9" key="1">
    <citation type="journal article" date="2023" name="IMA Fungus">
        <title>Comparative genomic study of the Penicillium genus elucidates a diverse pangenome and 15 lateral gene transfer events.</title>
        <authorList>
            <person name="Petersen C."/>
            <person name="Sorensen T."/>
            <person name="Nielsen M.R."/>
            <person name="Sondergaard T.E."/>
            <person name="Sorensen J.L."/>
            <person name="Fitzpatrick D.A."/>
            <person name="Frisvad J.C."/>
            <person name="Nielsen K.L."/>
        </authorList>
    </citation>
    <scope>NUCLEOTIDE SEQUENCE [LARGE SCALE GENOMIC DNA]</scope>
    <source>
        <strain evidence="8 9">IBT 35679</strain>
    </source>
</reference>
<dbReference type="AlphaFoldDB" id="A0AAD6CWU8"/>
<comment type="caution">
    <text evidence="8">The sequence shown here is derived from an EMBL/GenBank/DDBJ whole genome shotgun (WGS) entry which is preliminary data.</text>
</comment>
<feature type="region of interest" description="Disordered" evidence="6">
    <location>
        <begin position="1"/>
        <end position="126"/>
    </location>
</feature>
<evidence type="ECO:0000256" key="4">
    <source>
        <dbReference type="ARBA" id="ARBA00023163"/>
    </source>
</evidence>
<evidence type="ECO:0000256" key="5">
    <source>
        <dbReference type="ARBA" id="ARBA00023242"/>
    </source>
</evidence>
<dbReference type="SMART" id="SM00906">
    <property type="entry name" value="Fungal_trans"/>
    <property type="match status" value="1"/>
</dbReference>
<keyword evidence="4" id="KW-0804">Transcription</keyword>
<keyword evidence="3" id="KW-0238">DNA-binding</keyword>
<feature type="domain" description="Xylanolytic transcriptional activator regulatory" evidence="7">
    <location>
        <begin position="251"/>
        <end position="321"/>
    </location>
</feature>
<gene>
    <name evidence="8" type="ORF">N7494_006731</name>
</gene>
<dbReference type="EMBL" id="JAQIZZ010000005">
    <property type="protein sequence ID" value="KAJ5541655.1"/>
    <property type="molecule type" value="Genomic_DNA"/>
</dbReference>
<keyword evidence="9" id="KW-1185">Reference proteome</keyword>
<keyword evidence="5" id="KW-0539">Nucleus</keyword>
<feature type="compositionally biased region" description="Basic and acidic residues" evidence="6">
    <location>
        <begin position="1"/>
        <end position="18"/>
    </location>
</feature>
<keyword evidence="2" id="KW-0805">Transcription regulation</keyword>
<keyword evidence="1" id="KW-0862">Zinc</keyword>
<evidence type="ECO:0000313" key="8">
    <source>
        <dbReference type="EMBL" id="KAJ5541655.1"/>
    </source>
</evidence>
<evidence type="ECO:0000259" key="7">
    <source>
        <dbReference type="SMART" id="SM00906"/>
    </source>
</evidence>
<organism evidence="8 9">
    <name type="scientific">Penicillium frequentans</name>
    <dbReference type="NCBI Taxonomy" id="3151616"/>
    <lineage>
        <taxon>Eukaryota</taxon>
        <taxon>Fungi</taxon>
        <taxon>Dikarya</taxon>
        <taxon>Ascomycota</taxon>
        <taxon>Pezizomycotina</taxon>
        <taxon>Eurotiomycetes</taxon>
        <taxon>Eurotiomycetidae</taxon>
        <taxon>Eurotiales</taxon>
        <taxon>Aspergillaceae</taxon>
        <taxon>Penicillium</taxon>
    </lineage>
</organism>
<dbReference type="PANTHER" id="PTHR47171">
    <property type="entry name" value="FARA-RELATED"/>
    <property type="match status" value="1"/>
</dbReference>
<evidence type="ECO:0000256" key="1">
    <source>
        <dbReference type="ARBA" id="ARBA00022833"/>
    </source>
</evidence>
<dbReference type="GO" id="GO:0006351">
    <property type="term" value="P:DNA-templated transcription"/>
    <property type="evidence" value="ECO:0007669"/>
    <property type="project" value="InterPro"/>
</dbReference>
<dbReference type="CDD" id="cd12148">
    <property type="entry name" value="fungal_TF_MHR"/>
    <property type="match status" value="1"/>
</dbReference>
<protein>
    <recommendedName>
        <fullName evidence="7">Xylanolytic transcriptional activator regulatory domain-containing protein</fullName>
    </recommendedName>
</protein>
<dbReference type="InterPro" id="IPR007219">
    <property type="entry name" value="XnlR_reg_dom"/>
</dbReference>
<dbReference type="GO" id="GO:0008270">
    <property type="term" value="F:zinc ion binding"/>
    <property type="evidence" value="ECO:0007669"/>
    <property type="project" value="InterPro"/>
</dbReference>
<evidence type="ECO:0000313" key="9">
    <source>
        <dbReference type="Proteomes" id="UP001220324"/>
    </source>
</evidence>
<feature type="compositionally biased region" description="Polar residues" evidence="6">
    <location>
        <begin position="86"/>
        <end position="97"/>
    </location>
</feature>
<dbReference type="GO" id="GO:0003677">
    <property type="term" value="F:DNA binding"/>
    <property type="evidence" value="ECO:0007669"/>
    <property type="project" value="UniProtKB-KW"/>
</dbReference>
<evidence type="ECO:0000256" key="2">
    <source>
        <dbReference type="ARBA" id="ARBA00023015"/>
    </source>
</evidence>
<accession>A0AAD6CWU8</accession>
<dbReference type="InterPro" id="IPR052073">
    <property type="entry name" value="Amide_Lactam_Regulators"/>
</dbReference>
<dbReference type="Pfam" id="PF04082">
    <property type="entry name" value="Fungal_trans"/>
    <property type="match status" value="1"/>
</dbReference>
<feature type="compositionally biased region" description="Polar residues" evidence="6">
    <location>
        <begin position="53"/>
        <end position="67"/>
    </location>
</feature>
<name>A0AAD6CWU8_9EURO</name>
<proteinExistence type="predicted"/>
<evidence type="ECO:0000256" key="3">
    <source>
        <dbReference type="ARBA" id="ARBA00023125"/>
    </source>
</evidence>
<sequence>MLEKYGKVRFQHQTETDRVTGTMRSRPDRRCLRKLQKASADLRRGRSKYPARSANSAGPSLRSSAAQQPFDGGENSLDLIQPDPSPNQGASSATSTPFDPPGYVGELSFMSPLETEPGQPLPQPMGAFHARFSSELLKSMDATSLPPNAKVEAFTDAYFEHIYHRAPIVDRADLHLEEPSMLISQAICMIGSLLRHPSLRSPLEESEEYYCKAKALVYSNYEMDHRNTLKALCLLIFRNVTPPNVLTLDCSWQWTGMATRLAYQMGLHRESTYSKLTNPGNARRMMWFLFVEDKVQSACFGRPSVIRTAEMDLRPLQLNDFESRNLQAEIFIEYVKLNMIMGQIVDRHGRQSESHQEQVTMMLHSLQQWINNLPPQLSLYNGHNRRPFRRDICELHINYFVCVVVLCRLFGASLPPTTASAVSLVASSCISHLFEEIYFRDEINYLMPLNNWFLMVACAPQIQQNAACQGKDKLCTEELNKLLTALRHMHLKWPPVRILLGIIERLIIKSHQEINSFGHVSDCSPDVDYIGETWFRLLPHPDLRSLFPFPSSLSPRIQHLEAGCEENVDSIALGRMVDLGNDDLDWIFHEYQLGYMEASIF</sequence>
<evidence type="ECO:0000256" key="6">
    <source>
        <dbReference type="SAM" id="MobiDB-lite"/>
    </source>
</evidence>